<evidence type="ECO:0000313" key="2">
    <source>
        <dbReference type="EMBL" id="PKI48272.1"/>
    </source>
</evidence>
<dbReference type="Proteomes" id="UP000233551">
    <property type="component" value="Unassembled WGS sequence"/>
</dbReference>
<organism evidence="2 3">
    <name type="scientific">Punica granatum</name>
    <name type="common">Pomegranate</name>
    <dbReference type="NCBI Taxonomy" id="22663"/>
    <lineage>
        <taxon>Eukaryota</taxon>
        <taxon>Viridiplantae</taxon>
        <taxon>Streptophyta</taxon>
        <taxon>Embryophyta</taxon>
        <taxon>Tracheophyta</taxon>
        <taxon>Spermatophyta</taxon>
        <taxon>Magnoliopsida</taxon>
        <taxon>eudicotyledons</taxon>
        <taxon>Gunneridae</taxon>
        <taxon>Pentapetalae</taxon>
        <taxon>rosids</taxon>
        <taxon>malvids</taxon>
        <taxon>Myrtales</taxon>
        <taxon>Lythraceae</taxon>
        <taxon>Punica</taxon>
    </lineage>
</organism>
<dbReference type="AlphaFoldDB" id="A0A2I0IW76"/>
<keyword evidence="3" id="KW-1185">Reference proteome</keyword>
<feature type="compositionally biased region" description="Basic residues" evidence="1">
    <location>
        <begin position="66"/>
        <end position="79"/>
    </location>
</feature>
<protein>
    <submittedName>
        <fullName evidence="2">Uncharacterized protein</fullName>
    </submittedName>
</protein>
<evidence type="ECO:0000256" key="1">
    <source>
        <dbReference type="SAM" id="MobiDB-lite"/>
    </source>
</evidence>
<feature type="region of interest" description="Disordered" evidence="1">
    <location>
        <begin position="59"/>
        <end position="79"/>
    </location>
</feature>
<proteinExistence type="predicted"/>
<name>A0A2I0IW76_PUNGR</name>
<accession>A0A2I0IW76</accession>
<sequence>MKIGIVASNRRPRTLHLSRRRPLWAPATSMEVLGSPIGGPDPESTWNFDLEVLGRYGMGAANQQPRHLHRGRRRPLGHR</sequence>
<reference evidence="2 3" key="1">
    <citation type="submission" date="2017-11" db="EMBL/GenBank/DDBJ databases">
        <title>De-novo sequencing of pomegranate (Punica granatum L.) genome.</title>
        <authorList>
            <person name="Akparov Z."/>
            <person name="Amiraslanov A."/>
            <person name="Hajiyeva S."/>
            <person name="Abbasov M."/>
            <person name="Kaur K."/>
            <person name="Hamwieh A."/>
            <person name="Solovyev V."/>
            <person name="Salamov A."/>
            <person name="Braich B."/>
            <person name="Kosarev P."/>
            <person name="Mahmoud A."/>
            <person name="Hajiyev E."/>
            <person name="Babayeva S."/>
            <person name="Izzatullayeva V."/>
            <person name="Mammadov A."/>
            <person name="Mammadov A."/>
            <person name="Sharifova S."/>
            <person name="Ojaghi J."/>
            <person name="Eynullazada K."/>
            <person name="Bayramov B."/>
            <person name="Abdulazimova A."/>
            <person name="Shahmuradov I."/>
        </authorList>
    </citation>
    <scope>NUCLEOTIDE SEQUENCE [LARGE SCALE GENOMIC DNA]</scope>
    <source>
        <strain evidence="3">cv. AG2017</strain>
        <tissue evidence="2">Leaf</tissue>
    </source>
</reference>
<dbReference type="EMBL" id="PGOL01002416">
    <property type="protein sequence ID" value="PKI48272.1"/>
    <property type="molecule type" value="Genomic_DNA"/>
</dbReference>
<gene>
    <name evidence="2" type="ORF">CRG98_031330</name>
</gene>
<evidence type="ECO:0000313" key="3">
    <source>
        <dbReference type="Proteomes" id="UP000233551"/>
    </source>
</evidence>
<comment type="caution">
    <text evidence="2">The sequence shown here is derived from an EMBL/GenBank/DDBJ whole genome shotgun (WGS) entry which is preliminary data.</text>
</comment>